<protein>
    <submittedName>
        <fullName evidence="2">Efflux RND transporter permease subunit</fullName>
    </submittedName>
</protein>
<comment type="caution">
    <text evidence="2">The sequence shown here is derived from an EMBL/GenBank/DDBJ whole genome shotgun (WGS) entry which is preliminary data.</text>
</comment>
<feature type="transmembrane region" description="Helical" evidence="1">
    <location>
        <begin position="894"/>
        <end position="911"/>
    </location>
</feature>
<dbReference type="SUPFAM" id="SSF82693">
    <property type="entry name" value="Multidrug efflux transporter AcrB pore domain, PN1, PN2, PC1 and PC2 subdomains"/>
    <property type="match status" value="2"/>
</dbReference>
<gene>
    <name evidence="2" type="ORF">OM075_05600</name>
</gene>
<dbReference type="PANTHER" id="PTHR32063">
    <property type="match status" value="1"/>
</dbReference>
<keyword evidence="1" id="KW-1133">Transmembrane helix</keyword>
<dbReference type="Gene3D" id="3.30.70.1440">
    <property type="entry name" value="Multidrug efflux transporter AcrB pore domain"/>
    <property type="match status" value="1"/>
</dbReference>
<dbReference type="Gene3D" id="3.30.70.1320">
    <property type="entry name" value="Multidrug efflux transporter AcrB pore domain like"/>
    <property type="match status" value="1"/>
</dbReference>
<feature type="transmembrane region" description="Helical" evidence="1">
    <location>
        <begin position="529"/>
        <end position="555"/>
    </location>
</feature>
<feature type="transmembrane region" description="Helical" evidence="1">
    <location>
        <begin position="367"/>
        <end position="397"/>
    </location>
</feature>
<evidence type="ECO:0000313" key="3">
    <source>
        <dbReference type="Proteomes" id="UP001209229"/>
    </source>
</evidence>
<evidence type="ECO:0000256" key="1">
    <source>
        <dbReference type="SAM" id="Phobius"/>
    </source>
</evidence>
<dbReference type="Gene3D" id="3.30.70.1430">
    <property type="entry name" value="Multidrug efflux transporter AcrB pore domain"/>
    <property type="match status" value="2"/>
</dbReference>
<dbReference type="GO" id="GO:0005886">
    <property type="term" value="C:plasma membrane"/>
    <property type="evidence" value="ECO:0007669"/>
    <property type="project" value="TreeGrafter"/>
</dbReference>
<name>A0AAE3M2T7_9BACT</name>
<dbReference type="SUPFAM" id="SSF82866">
    <property type="entry name" value="Multidrug efflux transporter AcrB transmembrane domain"/>
    <property type="match status" value="2"/>
</dbReference>
<dbReference type="InterPro" id="IPR001036">
    <property type="entry name" value="Acrflvin-R"/>
</dbReference>
<feature type="transmembrane region" description="Helical" evidence="1">
    <location>
        <begin position="428"/>
        <end position="449"/>
    </location>
</feature>
<dbReference type="InterPro" id="IPR027463">
    <property type="entry name" value="AcrB_DN_DC_subdom"/>
</dbReference>
<sequence>MKNILSQFVKYPFYGTMVIVVLALLGYFSMSHMKKATFPLVESKTISVSVMYPGATPKEMDEGITSLVENSLRGISGIKEFSSTSSEGSASITITALNGYDMDELLSDVKNTVDGISNFPANAERPIVAKGRARDMAMFMSLSAESGNVLDLNKMANKVEDDLLATGKISQISIFGVPRNLELAVELNETQLRRYNLTFTDVRTAITQNNLDASGGTIRNPREQIKIISRQKSVKPKDIENIVIKANENGQPITIGDVASVKLQVPEDPSNGYVNKKPSVTLLVQKLNSEDLEDISNIVKEYIEEFNKSHDDFHITVRMDFLDIIDGQLSILIENGIQGVFLVVLLLSLLLNIRLSLWVAWGIPASFLGMFIVGNLCGLTMNLISLFGMILIVGILVDDGVVIGENIFTHFEMGKSPRRAAIEGTLEVLPAVFTSVATTMIAFSPLFVIEGQMEVMYEMAFVVVVCLAISLMEGMFVLPGHLANPKVLKPNKETSLYGKLRAYIDKKLDGFKNRIYAPFLDWVLTHRGIAMASITGLFIITIGLVGGGVIGFTYFGASPSDMFTIDLALKPGVNEEITKQLLFEIEDKAWKANNELMEEQGDTMSYISAMSISMGSAFSGTERGTNAGMIRVFLNSLEKTQVSDQIIKKAIAEQVGKIPEAYKFAVGASNRFGAPVSISLLGYDAEELDKAKEELEIQLAQMPALYNITDNSQLGSQELRLTLKPEAYALGLTLSSLMSEVRQGFYGALAQRIQEGKDEIWVYVRYAREDRKTVGQLENMIIHTAHGDFPLGTIAEISTARSLSSINHFNGRREVRVNAFQKDQSQSVPDILAFIETNILSEIIKKYPDITVMQQGQQKDSKEQGGSMLMYFGLAFIIMVLIIMIYFKSFRQGILIIMMVPLGIIGAVWGHGFHGQPLSMMSLWGMVALSGVVINDAIVFVSKYNMNLERGMQLIPAVKDAGLSRFRAIFLTTVTTTGGLMPLILENSPDARMLLPMATALAYGILFGTLFILVILPVLLVLNNKNMILMHKIWITIVKIFNPKSDINEDFTPEDLEPAVKYAKIDKTMKENMAKKIDSTLHID</sequence>
<feature type="transmembrane region" description="Helical" evidence="1">
    <location>
        <begin position="997"/>
        <end position="1022"/>
    </location>
</feature>
<dbReference type="AlphaFoldDB" id="A0AAE3M2T7"/>
<dbReference type="Proteomes" id="UP001209229">
    <property type="component" value="Unassembled WGS sequence"/>
</dbReference>
<dbReference type="EMBL" id="JAPDPJ010000008">
    <property type="protein sequence ID" value="MCW3785931.1"/>
    <property type="molecule type" value="Genomic_DNA"/>
</dbReference>
<evidence type="ECO:0000313" key="2">
    <source>
        <dbReference type="EMBL" id="MCW3785931.1"/>
    </source>
</evidence>
<feature type="transmembrane region" description="Helical" evidence="1">
    <location>
        <begin position="923"/>
        <end position="945"/>
    </location>
</feature>
<proteinExistence type="predicted"/>
<keyword evidence="3" id="KW-1185">Reference proteome</keyword>
<keyword evidence="1" id="KW-0472">Membrane</keyword>
<reference evidence="2" key="1">
    <citation type="submission" date="2022-10" db="EMBL/GenBank/DDBJ databases">
        <authorList>
            <person name="Yu W.X."/>
        </authorList>
    </citation>
    <scope>NUCLEOTIDE SEQUENCE</scope>
    <source>
        <strain evidence="2">AAT</strain>
    </source>
</reference>
<dbReference type="GO" id="GO:0042910">
    <property type="term" value="F:xenobiotic transmembrane transporter activity"/>
    <property type="evidence" value="ECO:0007669"/>
    <property type="project" value="TreeGrafter"/>
</dbReference>
<feature type="transmembrane region" description="Helical" evidence="1">
    <location>
        <begin position="455"/>
        <end position="478"/>
    </location>
</feature>
<feature type="transmembrane region" description="Helical" evidence="1">
    <location>
        <begin position="966"/>
        <end position="985"/>
    </location>
</feature>
<keyword evidence="1" id="KW-0812">Transmembrane</keyword>
<dbReference type="RefSeq" id="WP_301189503.1">
    <property type="nucleotide sequence ID" value="NZ_JAPDPJ010000008.1"/>
</dbReference>
<dbReference type="Gene3D" id="1.20.1640.10">
    <property type="entry name" value="Multidrug efflux transporter AcrB transmembrane domain"/>
    <property type="match status" value="2"/>
</dbReference>
<dbReference type="PANTHER" id="PTHR32063:SF33">
    <property type="entry name" value="RND SUPERFAMILY EFFLUX PUMP PERMEASE COMPONENT"/>
    <property type="match status" value="1"/>
</dbReference>
<organism evidence="2 3">
    <name type="scientific">Plebeiibacterium sediminum</name>
    <dbReference type="NCBI Taxonomy" id="2992112"/>
    <lineage>
        <taxon>Bacteria</taxon>
        <taxon>Pseudomonadati</taxon>
        <taxon>Bacteroidota</taxon>
        <taxon>Bacteroidia</taxon>
        <taxon>Marinilabiliales</taxon>
        <taxon>Marinilabiliaceae</taxon>
        <taxon>Plebeiibacterium</taxon>
    </lineage>
</organism>
<dbReference type="Gene3D" id="3.30.2090.10">
    <property type="entry name" value="Multidrug efflux transporter AcrB TolC docking domain, DN and DC subdomains"/>
    <property type="match status" value="2"/>
</dbReference>
<feature type="transmembrane region" description="Helical" evidence="1">
    <location>
        <begin position="12"/>
        <end position="30"/>
    </location>
</feature>
<dbReference type="PRINTS" id="PR00702">
    <property type="entry name" value="ACRIFLAVINRP"/>
</dbReference>
<dbReference type="SUPFAM" id="SSF82714">
    <property type="entry name" value="Multidrug efflux transporter AcrB TolC docking domain, DN and DC subdomains"/>
    <property type="match status" value="2"/>
</dbReference>
<feature type="transmembrane region" description="Helical" evidence="1">
    <location>
        <begin position="868"/>
        <end position="887"/>
    </location>
</feature>
<dbReference type="Pfam" id="PF00873">
    <property type="entry name" value="ACR_tran"/>
    <property type="match status" value="1"/>
</dbReference>
<accession>A0AAE3M2T7</accession>